<proteinExistence type="inferred from homology"/>
<evidence type="ECO:0000256" key="4">
    <source>
        <dbReference type="ARBA" id="ARBA00022692"/>
    </source>
</evidence>
<keyword evidence="4 9" id="KW-0812">Transmembrane</keyword>
<reference evidence="10 11" key="1">
    <citation type="submission" date="2018-05" db="EMBL/GenBank/DDBJ databases">
        <title>Genome sequencing and assembly of the regulated plant pathogen Lachnellula willkommii and related sister species for the development of diagnostic species identification markers.</title>
        <authorList>
            <person name="Giroux E."/>
            <person name="Bilodeau G."/>
        </authorList>
    </citation>
    <scope>NUCLEOTIDE SEQUENCE [LARGE SCALE GENOMIC DNA]</scope>
    <source>
        <strain evidence="10 11">CBS 172.35</strain>
    </source>
</reference>
<accession>A0A559M357</accession>
<keyword evidence="5" id="KW-0256">Endoplasmic reticulum</keyword>
<dbReference type="PANTHER" id="PTHR13202">
    <property type="entry name" value="MICROSOMAL SIGNAL PEPTIDASE 12 KDA SUBUNIT"/>
    <property type="match status" value="1"/>
</dbReference>
<comment type="similarity">
    <text evidence="2">Belongs to the SPCS1 family.</text>
</comment>
<dbReference type="PANTHER" id="PTHR13202:SF0">
    <property type="entry name" value="SIGNAL PEPTIDASE COMPLEX SUBUNIT 1"/>
    <property type="match status" value="1"/>
</dbReference>
<evidence type="ECO:0000256" key="7">
    <source>
        <dbReference type="ARBA" id="ARBA00023136"/>
    </source>
</evidence>
<feature type="transmembrane region" description="Helical" evidence="9">
    <location>
        <begin position="40"/>
        <end position="62"/>
    </location>
</feature>
<evidence type="ECO:0000256" key="8">
    <source>
        <dbReference type="ARBA" id="ARBA00045204"/>
    </source>
</evidence>
<comment type="function">
    <text evidence="8">Component of the signal peptidase complex (SPC) which catalyzes the cleavage of N-terminal signal sequences from nascent proteins as they are translocated into the lumen of the endoplasmic reticulum. Dispensable for SPC enzymatic activity.</text>
</comment>
<comment type="caution">
    <text evidence="10">The sequence shown here is derived from an EMBL/GenBank/DDBJ whole genome shotgun (WGS) entry which is preliminary data.</text>
</comment>
<keyword evidence="7 9" id="KW-0472">Membrane</keyword>
<dbReference type="AlphaFoldDB" id="A0A559M357"/>
<gene>
    <name evidence="10" type="primary">Spcs1</name>
    <name evidence="10" type="ORF">LAWI1_G005699</name>
</gene>
<name>A0A559M357_9HELO</name>
<evidence type="ECO:0000256" key="6">
    <source>
        <dbReference type="ARBA" id="ARBA00022989"/>
    </source>
</evidence>
<keyword evidence="6 9" id="KW-1133">Transmembrane helix</keyword>
<evidence type="ECO:0000256" key="9">
    <source>
        <dbReference type="SAM" id="Phobius"/>
    </source>
</evidence>
<dbReference type="Pfam" id="PF06645">
    <property type="entry name" value="SPC12"/>
    <property type="match status" value="1"/>
</dbReference>
<evidence type="ECO:0000256" key="1">
    <source>
        <dbReference type="ARBA" id="ARBA00004477"/>
    </source>
</evidence>
<dbReference type="GO" id="GO:0005787">
    <property type="term" value="C:signal peptidase complex"/>
    <property type="evidence" value="ECO:0007669"/>
    <property type="project" value="InterPro"/>
</dbReference>
<feature type="transmembrane region" description="Helical" evidence="9">
    <location>
        <begin position="68"/>
        <end position="91"/>
    </location>
</feature>
<comment type="subcellular location">
    <subcellularLocation>
        <location evidence="1">Endoplasmic reticulum membrane</location>
        <topology evidence="1">Multi-pass membrane protein</topology>
    </subcellularLocation>
</comment>
<evidence type="ECO:0000256" key="2">
    <source>
        <dbReference type="ARBA" id="ARBA00005245"/>
    </source>
</evidence>
<dbReference type="EMBL" id="QGML01002479">
    <property type="protein sequence ID" value="TVY87401.1"/>
    <property type="molecule type" value="Genomic_DNA"/>
</dbReference>
<sequence>MADQLLEQVREAAEGQIVSCKPCACSKEANFRKDFEGQKLAELLATILLAAVGVISFVVGFLGQDIKLALYIGLGGTALTLALIVPPWPFFNRHPVRWLPVGGDEKKSQGIMMDGQVIA</sequence>
<evidence type="ECO:0000256" key="5">
    <source>
        <dbReference type="ARBA" id="ARBA00022824"/>
    </source>
</evidence>
<evidence type="ECO:0000256" key="3">
    <source>
        <dbReference type="ARBA" id="ARBA00017059"/>
    </source>
</evidence>
<dbReference type="InterPro" id="IPR009542">
    <property type="entry name" value="Spc1/SPCS1"/>
</dbReference>
<protein>
    <recommendedName>
        <fullName evidence="3">Signal peptidase complex subunit 1</fullName>
    </recommendedName>
</protein>
<keyword evidence="11" id="KW-1185">Reference proteome</keyword>
<dbReference type="Proteomes" id="UP000315522">
    <property type="component" value="Unassembled WGS sequence"/>
</dbReference>
<evidence type="ECO:0000313" key="10">
    <source>
        <dbReference type="EMBL" id="TVY87401.1"/>
    </source>
</evidence>
<organism evidence="10 11">
    <name type="scientific">Lachnellula willkommii</name>
    <dbReference type="NCBI Taxonomy" id="215461"/>
    <lineage>
        <taxon>Eukaryota</taxon>
        <taxon>Fungi</taxon>
        <taxon>Dikarya</taxon>
        <taxon>Ascomycota</taxon>
        <taxon>Pezizomycotina</taxon>
        <taxon>Leotiomycetes</taxon>
        <taxon>Helotiales</taxon>
        <taxon>Lachnaceae</taxon>
        <taxon>Lachnellula</taxon>
    </lineage>
</organism>
<evidence type="ECO:0000313" key="11">
    <source>
        <dbReference type="Proteomes" id="UP000315522"/>
    </source>
</evidence>
<dbReference type="GO" id="GO:0045047">
    <property type="term" value="P:protein targeting to ER"/>
    <property type="evidence" value="ECO:0007669"/>
    <property type="project" value="TreeGrafter"/>
</dbReference>
<dbReference type="GO" id="GO:0006465">
    <property type="term" value="P:signal peptide processing"/>
    <property type="evidence" value="ECO:0007669"/>
    <property type="project" value="InterPro"/>
</dbReference>